<dbReference type="PANTHER" id="PTHR28011">
    <property type="entry name" value="NON-CLASSICAL EXPORT PROTEIN 1"/>
    <property type="match status" value="1"/>
</dbReference>
<keyword evidence="2" id="KW-1185">Reference proteome</keyword>
<dbReference type="InterPro" id="IPR024242">
    <property type="entry name" value="NCE101"/>
</dbReference>
<organism evidence="1 2">
    <name type="scientific">Malassezia vespertilionis</name>
    <dbReference type="NCBI Taxonomy" id="2020962"/>
    <lineage>
        <taxon>Eukaryota</taxon>
        <taxon>Fungi</taxon>
        <taxon>Dikarya</taxon>
        <taxon>Basidiomycota</taxon>
        <taxon>Ustilaginomycotina</taxon>
        <taxon>Malasseziomycetes</taxon>
        <taxon>Malasseziales</taxon>
        <taxon>Malasseziaceae</taxon>
        <taxon>Malassezia</taxon>
    </lineage>
</organism>
<dbReference type="GO" id="GO:0009306">
    <property type="term" value="P:protein secretion"/>
    <property type="evidence" value="ECO:0007669"/>
    <property type="project" value="InterPro"/>
</dbReference>
<name>A0A2N1J9M1_9BASI</name>
<protein>
    <submittedName>
        <fullName evidence="1">Uncharacterized protein</fullName>
    </submittedName>
</protein>
<evidence type="ECO:0000313" key="1">
    <source>
        <dbReference type="EMBL" id="PKI83245.1"/>
    </source>
</evidence>
<dbReference type="OrthoDB" id="2155101at2759"/>
<accession>A0A2N1J9M1</accession>
<dbReference type="Proteomes" id="UP000232875">
    <property type="component" value="Unassembled WGS sequence"/>
</dbReference>
<reference evidence="1 2" key="1">
    <citation type="submission" date="2017-10" db="EMBL/GenBank/DDBJ databases">
        <title>A novel species of cold-tolerant Malassezia isolated from bats.</title>
        <authorList>
            <person name="Lorch J.M."/>
            <person name="Palmer J.M."/>
            <person name="Vanderwolf K.J."/>
            <person name="Schmidt K.Z."/>
            <person name="Verant M.L."/>
            <person name="Weller T.J."/>
            <person name="Blehert D.S."/>
        </authorList>
    </citation>
    <scope>NUCLEOTIDE SEQUENCE [LARGE SCALE GENOMIC DNA]</scope>
    <source>
        <strain evidence="1 2">NWHC:44797-103</strain>
    </source>
</reference>
<dbReference type="PANTHER" id="PTHR28011:SF1">
    <property type="entry name" value="NON-CLASSICAL EXPORT PROTEIN 1"/>
    <property type="match status" value="1"/>
</dbReference>
<dbReference type="EMBL" id="KZ454992">
    <property type="protein sequence ID" value="PKI83245.1"/>
    <property type="molecule type" value="Genomic_DNA"/>
</dbReference>
<dbReference type="Pfam" id="PF11654">
    <property type="entry name" value="NCE101"/>
    <property type="match status" value="1"/>
</dbReference>
<proteinExistence type="predicted"/>
<gene>
    <name evidence="1" type="ORF">MVES_002828</name>
</gene>
<dbReference type="AlphaFoldDB" id="A0A2N1J9M1"/>
<sequence length="74" mass="8088">MVRYLIGRYADPLFGVATGVAAYFIWERENATERPPGHTLVDLVRRKVGADAQPSIEVLSKAPAPAPRATARLI</sequence>
<evidence type="ECO:0000313" key="2">
    <source>
        <dbReference type="Proteomes" id="UP000232875"/>
    </source>
</evidence>